<comment type="similarity">
    <text evidence="1">Belongs to the carbon-nitrogen hydrolase superfamily. NIT1/NIT2 family.</text>
</comment>
<comment type="caution">
    <text evidence="3">The sequence shown here is derived from an EMBL/GenBank/DDBJ whole genome shotgun (WGS) entry which is preliminary data.</text>
</comment>
<dbReference type="AlphaFoldDB" id="A0A316FF07"/>
<dbReference type="SUPFAM" id="SSF56317">
    <property type="entry name" value="Carbon-nitrogen hydrolase"/>
    <property type="match status" value="1"/>
</dbReference>
<dbReference type="EMBL" id="QGGR01000007">
    <property type="protein sequence ID" value="PWK47454.1"/>
    <property type="molecule type" value="Genomic_DNA"/>
</dbReference>
<dbReference type="Pfam" id="PF00795">
    <property type="entry name" value="CN_hydrolase"/>
    <property type="match status" value="1"/>
</dbReference>
<dbReference type="Proteomes" id="UP000245697">
    <property type="component" value="Unassembled WGS sequence"/>
</dbReference>
<dbReference type="Gene3D" id="3.60.110.10">
    <property type="entry name" value="Carbon-nitrogen hydrolase"/>
    <property type="match status" value="1"/>
</dbReference>
<accession>A0A316FF07</accession>
<evidence type="ECO:0000313" key="3">
    <source>
        <dbReference type="EMBL" id="PWK47454.1"/>
    </source>
</evidence>
<name>A0A316FF07_9ACTN</name>
<dbReference type="PANTHER" id="PTHR23088:SF27">
    <property type="entry name" value="DEAMINATED GLUTATHIONE AMIDASE"/>
    <property type="match status" value="1"/>
</dbReference>
<dbReference type="InterPro" id="IPR003010">
    <property type="entry name" value="C-N_Hydrolase"/>
</dbReference>
<dbReference type="OrthoDB" id="9811121at2"/>
<evidence type="ECO:0000259" key="2">
    <source>
        <dbReference type="PROSITE" id="PS50263"/>
    </source>
</evidence>
<proteinExistence type="inferred from homology"/>
<dbReference type="PROSITE" id="PS50263">
    <property type="entry name" value="CN_HYDROLASE"/>
    <property type="match status" value="1"/>
</dbReference>
<dbReference type="InterPro" id="IPR036526">
    <property type="entry name" value="C-N_Hydrolase_sf"/>
</dbReference>
<dbReference type="CDD" id="cd07197">
    <property type="entry name" value="nitrilase"/>
    <property type="match status" value="1"/>
</dbReference>
<evidence type="ECO:0000256" key="1">
    <source>
        <dbReference type="ARBA" id="ARBA00010613"/>
    </source>
</evidence>
<keyword evidence="3" id="KW-0378">Hydrolase</keyword>
<organism evidence="3 4">
    <name type="scientific">Actinoplanes xinjiangensis</name>
    <dbReference type="NCBI Taxonomy" id="512350"/>
    <lineage>
        <taxon>Bacteria</taxon>
        <taxon>Bacillati</taxon>
        <taxon>Actinomycetota</taxon>
        <taxon>Actinomycetes</taxon>
        <taxon>Micromonosporales</taxon>
        <taxon>Micromonosporaceae</taxon>
        <taxon>Actinoplanes</taxon>
    </lineage>
</organism>
<evidence type="ECO:0000313" key="4">
    <source>
        <dbReference type="Proteomes" id="UP000245697"/>
    </source>
</evidence>
<dbReference type="GO" id="GO:0016787">
    <property type="term" value="F:hydrolase activity"/>
    <property type="evidence" value="ECO:0007669"/>
    <property type="project" value="UniProtKB-KW"/>
</dbReference>
<keyword evidence="4" id="KW-1185">Reference proteome</keyword>
<reference evidence="3 4" key="1">
    <citation type="submission" date="2018-05" db="EMBL/GenBank/DDBJ databases">
        <title>Genomic Encyclopedia of Archaeal and Bacterial Type Strains, Phase II (KMG-II): from individual species to whole genera.</title>
        <authorList>
            <person name="Goeker M."/>
        </authorList>
    </citation>
    <scope>NUCLEOTIDE SEQUENCE [LARGE SCALE GENOMIC DNA]</scope>
    <source>
        <strain evidence="3 4">DSM 45184</strain>
    </source>
</reference>
<gene>
    <name evidence="3" type="ORF">BC793_10764</name>
</gene>
<protein>
    <submittedName>
        <fullName evidence="3">Putative amidohydrolase</fullName>
    </submittedName>
</protein>
<feature type="domain" description="CN hydrolase" evidence="2">
    <location>
        <begin position="6"/>
        <end position="233"/>
    </location>
</feature>
<dbReference type="PANTHER" id="PTHR23088">
    <property type="entry name" value="NITRILASE-RELATED"/>
    <property type="match status" value="1"/>
</dbReference>
<sequence>MAPVQLSVVIAQIPAVWDVDTNLAAVREVLDSTHPGDVVIFPEGMLSGYAEDLTPLRTVDPDRLRAAVAALSAGNRAQVFLGSLLPTATGWCNAAVLLSPGREPRIYRKINLAVNERAHLEPGDHLPTFDVDGRTAGVQLCREIRFPEQWQHLAAEGAAFFAYLTNAANPREPAGVWRSHLISRAAENQRFVLAANIPDPYQHCPSMIVSPRGEVLAELPMDRPGILRHTIDLTESGSWYLDQRRQDVVGLAYHRADYPAGMQHWHS</sequence>